<comment type="caution">
    <text evidence="1">The sequence shown here is derived from an EMBL/GenBank/DDBJ whole genome shotgun (WGS) entry which is preliminary data.</text>
</comment>
<dbReference type="AlphaFoldDB" id="A0A511XLC4"/>
<dbReference type="EMBL" id="BJYG01000025">
    <property type="protein sequence ID" value="GEN63728.1"/>
    <property type="molecule type" value="Genomic_DNA"/>
</dbReference>
<organism evidence="1 2">
    <name type="scientific">Acetobacter oeni</name>
    <dbReference type="NCBI Taxonomy" id="304077"/>
    <lineage>
        <taxon>Bacteria</taxon>
        <taxon>Pseudomonadati</taxon>
        <taxon>Pseudomonadota</taxon>
        <taxon>Alphaproteobacteria</taxon>
        <taxon>Acetobacterales</taxon>
        <taxon>Acetobacteraceae</taxon>
        <taxon>Acetobacter</taxon>
    </lineage>
</organism>
<dbReference type="RefSeq" id="WP_183187344.1">
    <property type="nucleotide sequence ID" value="NZ_WOTA01000016.1"/>
</dbReference>
<evidence type="ECO:0000313" key="1">
    <source>
        <dbReference type="EMBL" id="GEN63728.1"/>
    </source>
</evidence>
<dbReference type="Proteomes" id="UP000321746">
    <property type="component" value="Unassembled WGS sequence"/>
</dbReference>
<evidence type="ECO:0000313" key="2">
    <source>
        <dbReference type="Proteomes" id="UP000321746"/>
    </source>
</evidence>
<reference evidence="1 2" key="1">
    <citation type="submission" date="2019-07" db="EMBL/GenBank/DDBJ databases">
        <title>Whole genome shotgun sequence of Acetobacter oeni NBRC 105207.</title>
        <authorList>
            <person name="Hosoyama A."/>
            <person name="Uohara A."/>
            <person name="Ohji S."/>
            <person name="Ichikawa N."/>
        </authorList>
    </citation>
    <scope>NUCLEOTIDE SEQUENCE [LARGE SCALE GENOMIC DNA]</scope>
    <source>
        <strain evidence="1 2">NBRC 105207</strain>
    </source>
</reference>
<gene>
    <name evidence="1" type="ORF">AOE01nite_19520</name>
</gene>
<accession>A0A511XLC4</accession>
<proteinExistence type="predicted"/>
<name>A0A511XLC4_9PROT</name>
<keyword evidence="2" id="KW-1185">Reference proteome</keyword>
<protein>
    <submittedName>
        <fullName evidence="1">Uncharacterized protein</fullName>
    </submittedName>
</protein>
<sequence length="356" mass="38409">MSSPGKSDAFVIRLGPHIFPLCIRGKPIRTLYPGWHITALHVTLLPMAVARLCHENGTEAYWIFDANLNYRASLFEDLTESERNEMVDSLSPFFHSLTQRSLKAVKQTPSEAASQIKNLSARLRDAMITTWLARFRPPRCITSVALSGMSLVPPSDAPSSDLPALAPLLPSAQGLSEQTSPVILFPYGSSVLCGHHVLKDNDLHLTRFADPVSGTVLYVGTGRTSSRDPIPKPVIYSPGTDTIVTDLPASQAQQIPGRILSRFMDDPNHVSAAPDHLLMDFGATGSFTLGAASSLATSPPPLPGNWLPDSTTGKLSLSDAQITDAFGPAFSSERISKNHTRAADAAAFESYHDKVL</sequence>